<accession>A0A8T8X1J3</accession>
<dbReference type="AlphaFoldDB" id="A0A8T8X1J3"/>
<evidence type="ECO:0000256" key="1">
    <source>
        <dbReference type="SAM" id="Phobius"/>
    </source>
</evidence>
<dbReference type="EMBL" id="KZ824792">
    <property type="protein sequence ID" value="RAH81935.1"/>
    <property type="molecule type" value="Genomic_DNA"/>
</dbReference>
<protein>
    <submittedName>
        <fullName evidence="3">Integral membrane protein</fullName>
    </submittedName>
</protein>
<keyword evidence="1" id="KW-0812">Transmembrane</keyword>
<feature type="domain" description="DUF7703" evidence="2">
    <location>
        <begin position="212"/>
        <end position="267"/>
    </location>
</feature>
<feature type="transmembrane region" description="Helical" evidence="1">
    <location>
        <begin position="76"/>
        <end position="98"/>
    </location>
</feature>
<feature type="transmembrane region" description="Helical" evidence="1">
    <location>
        <begin position="152"/>
        <end position="170"/>
    </location>
</feature>
<dbReference type="OrthoDB" id="405906at2759"/>
<feature type="transmembrane region" description="Helical" evidence="1">
    <location>
        <begin position="218"/>
        <end position="242"/>
    </location>
</feature>
<keyword evidence="1" id="KW-0472">Membrane</keyword>
<dbReference type="GeneID" id="37171673"/>
<dbReference type="PANTHER" id="PTHR37013">
    <property type="entry name" value="INTEGRAL MEMBRANE PROTEIN (AFU_ORTHOLOGUE AFUA_1G05950)-RELATED"/>
    <property type="match status" value="1"/>
</dbReference>
<feature type="domain" description="DUF7703" evidence="2">
    <location>
        <begin position="11"/>
        <end position="190"/>
    </location>
</feature>
<feature type="transmembrane region" description="Helical" evidence="1">
    <location>
        <begin position="12"/>
        <end position="35"/>
    </location>
</feature>
<evidence type="ECO:0000313" key="3">
    <source>
        <dbReference type="EMBL" id="RAH81935.1"/>
    </source>
</evidence>
<keyword evidence="4" id="KW-1185">Reference proteome</keyword>
<gene>
    <name evidence="3" type="ORF">BO86DRAFT_312930</name>
</gene>
<organism evidence="3 4">
    <name type="scientific">Aspergillus japonicus CBS 114.51</name>
    <dbReference type="NCBI Taxonomy" id="1448312"/>
    <lineage>
        <taxon>Eukaryota</taxon>
        <taxon>Fungi</taxon>
        <taxon>Dikarya</taxon>
        <taxon>Ascomycota</taxon>
        <taxon>Pezizomycotina</taxon>
        <taxon>Eurotiomycetes</taxon>
        <taxon>Eurotiomycetidae</taxon>
        <taxon>Eurotiales</taxon>
        <taxon>Aspergillaceae</taxon>
        <taxon>Aspergillus</taxon>
        <taxon>Aspergillus subgen. Circumdati</taxon>
    </lineage>
</organism>
<dbReference type="InterPro" id="IPR056120">
    <property type="entry name" value="DUF7703"/>
</dbReference>
<reference evidence="3 4" key="1">
    <citation type="submission" date="2018-02" db="EMBL/GenBank/DDBJ databases">
        <title>The genomes of Aspergillus section Nigri reveals drivers in fungal speciation.</title>
        <authorList>
            <consortium name="DOE Joint Genome Institute"/>
            <person name="Vesth T.C."/>
            <person name="Nybo J."/>
            <person name="Theobald S."/>
            <person name="Brandl J."/>
            <person name="Frisvad J.C."/>
            <person name="Nielsen K.F."/>
            <person name="Lyhne E.K."/>
            <person name="Kogle M.E."/>
            <person name="Kuo A."/>
            <person name="Riley R."/>
            <person name="Clum A."/>
            <person name="Nolan M."/>
            <person name="Lipzen A."/>
            <person name="Salamov A."/>
            <person name="Henrissat B."/>
            <person name="Wiebenga A."/>
            <person name="De vries R.P."/>
            <person name="Grigoriev I.V."/>
            <person name="Mortensen U.H."/>
            <person name="Andersen M.R."/>
            <person name="Baker S.E."/>
        </authorList>
    </citation>
    <scope>NUCLEOTIDE SEQUENCE [LARGE SCALE GENOMIC DNA]</scope>
    <source>
        <strain evidence="3 4">CBS 114.51</strain>
    </source>
</reference>
<feature type="transmembrane region" description="Helical" evidence="1">
    <location>
        <begin position="42"/>
        <end position="64"/>
    </location>
</feature>
<proteinExistence type="predicted"/>
<keyword evidence="1" id="KW-1133">Transmembrane helix</keyword>
<evidence type="ECO:0000313" key="4">
    <source>
        <dbReference type="Proteomes" id="UP000249497"/>
    </source>
</evidence>
<feature type="transmembrane region" description="Helical" evidence="1">
    <location>
        <begin position="110"/>
        <end position="132"/>
    </location>
</feature>
<dbReference type="RefSeq" id="XP_025527829.1">
    <property type="nucleotide sequence ID" value="XM_025667981.1"/>
</dbReference>
<sequence>MKDVRQDLPMSMTMAAFTGISWWLGLEVTASLFLTFKRRRGLYFWSCALVSWAIILQPLFIILADFHVWTDSIPSITMIYLTWLIMVVPQSWILYSRLHLLVRNATMLRTIKLILLSNSVAFSIPTIAIGVMAQATSINRALSSANLIWDRVQLAVFLIQETTLSILYILQTRKFLRGRAPLRERAWASYSTRPGSDLYSADPNQENFREQAQVLRQLIYANILIIVLDFTLFGIQCANMFYLQGALKPCVYGVKLKIEFIILNRLREIILRPASRGIYLRSEQASIRLVGGNGLRSDAAEEPASDRARIQAK</sequence>
<evidence type="ECO:0000259" key="2">
    <source>
        <dbReference type="Pfam" id="PF24802"/>
    </source>
</evidence>
<dbReference type="PANTHER" id="PTHR37013:SF4">
    <property type="entry name" value="INTEGRAL MEMBRANE PROTEIN"/>
    <property type="match status" value="1"/>
</dbReference>
<name>A0A8T8X1J3_ASPJA</name>
<dbReference type="Proteomes" id="UP000249497">
    <property type="component" value="Unassembled WGS sequence"/>
</dbReference>
<dbReference type="Pfam" id="PF24802">
    <property type="entry name" value="DUF7703"/>
    <property type="match status" value="2"/>
</dbReference>